<reference evidence="1 2" key="1">
    <citation type="submission" date="2020-01" db="EMBL/GenBank/DDBJ databases">
        <title>Paenibacillus soybeanensis sp. nov. isolated from the nodules of soybean (Glycine max(L.) Merr).</title>
        <authorList>
            <person name="Wang H."/>
        </authorList>
    </citation>
    <scope>NUCLEOTIDE SEQUENCE [LARGE SCALE GENOMIC DNA]</scope>
    <source>
        <strain evidence="1 2">T1</strain>
    </source>
</reference>
<dbReference type="Pfam" id="PF05721">
    <property type="entry name" value="PhyH"/>
    <property type="match status" value="1"/>
</dbReference>
<gene>
    <name evidence="1" type="ORF">GT019_12405</name>
</gene>
<evidence type="ECO:0008006" key="3">
    <source>
        <dbReference type="Google" id="ProtNLM"/>
    </source>
</evidence>
<evidence type="ECO:0000313" key="2">
    <source>
        <dbReference type="Proteomes" id="UP000665561"/>
    </source>
</evidence>
<keyword evidence="2" id="KW-1185">Reference proteome</keyword>
<protein>
    <recommendedName>
        <fullName evidence="3">Phytanoyl-CoA dioxygenase family protein</fullName>
    </recommendedName>
</protein>
<accession>A0ABW9XPV8</accession>
<evidence type="ECO:0000313" key="1">
    <source>
        <dbReference type="EMBL" id="NBD24676.1"/>
    </source>
</evidence>
<comment type="caution">
    <text evidence="1">The sequence shown here is derived from an EMBL/GenBank/DDBJ whole genome shotgun (WGS) entry which is preliminary data.</text>
</comment>
<dbReference type="EMBL" id="JAAAMV010000007">
    <property type="protein sequence ID" value="NBD24676.1"/>
    <property type="molecule type" value="Genomic_DNA"/>
</dbReference>
<name>A0ABW9XPV8_9BACL</name>
<sequence>MRRDDGMPKLTEAQLKQYDELGYIVLEHLFNEAEIDVIREHIDKLDEESARRLSEGRDFISAANQINFTSHLNYQHPDIQRFIADERFVDLTTTILGPDTRLYWDQSVYKRPEANRDFPWHQDNGYVPTEPVHYLTCWLALEDSTVDNGCIWVQPGSHKQGFVEHVYSEIGYVCYQGEDPGIPVELKKGSLVAFHSLLFHRSTPNQSQTTRKGYVIQYSVVGSYNPDTGKEFLNGPVIARDGRSAYAGFVTQDEVQQGTGTRA</sequence>
<dbReference type="Proteomes" id="UP000665561">
    <property type="component" value="Unassembled WGS sequence"/>
</dbReference>
<dbReference type="InterPro" id="IPR008775">
    <property type="entry name" value="Phytyl_CoA_dOase-like"/>
</dbReference>
<proteinExistence type="predicted"/>
<dbReference type="SUPFAM" id="SSF51197">
    <property type="entry name" value="Clavaminate synthase-like"/>
    <property type="match status" value="1"/>
</dbReference>
<organism evidence="1 2">
    <name type="scientific">Paenibacillus glycinis</name>
    <dbReference type="NCBI Taxonomy" id="2697035"/>
    <lineage>
        <taxon>Bacteria</taxon>
        <taxon>Bacillati</taxon>
        <taxon>Bacillota</taxon>
        <taxon>Bacilli</taxon>
        <taxon>Bacillales</taxon>
        <taxon>Paenibacillaceae</taxon>
        <taxon>Paenibacillus</taxon>
    </lineage>
</organism>
<dbReference type="PANTHER" id="PTHR20883:SF48">
    <property type="entry name" value="ECTOINE DIOXYGENASE"/>
    <property type="match status" value="1"/>
</dbReference>
<dbReference type="RefSeq" id="WP_161743461.1">
    <property type="nucleotide sequence ID" value="NZ_JAAAMV010000007.1"/>
</dbReference>
<dbReference type="PANTHER" id="PTHR20883">
    <property type="entry name" value="PHYTANOYL-COA DIOXYGENASE DOMAIN CONTAINING 1"/>
    <property type="match status" value="1"/>
</dbReference>
<dbReference type="Gene3D" id="2.60.120.620">
    <property type="entry name" value="q2cbj1_9rhob like domain"/>
    <property type="match status" value="1"/>
</dbReference>